<feature type="transmembrane region" description="Helical" evidence="1">
    <location>
        <begin position="6"/>
        <end position="26"/>
    </location>
</feature>
<accession>A0AAU6MXB0</accession>
<gene>
    <name evidence="2" type="ORF">184DA_99</name>
</gene>
<keyword evidence="1" id="KW-0812">Transmembrane</keyword>
<sequence>MCILKYLSLLYIVNVLFFAICHLPFIKKSYYLVLL</sequence>
<reference evidence="2" key="1">
    <citation type="submission" date="2023-11" db="EMBL/GenBank/DDBJ databases">
        <title>Characterization of a newly isolated phage infecting non-aureus staphylococci isolated from bovine mastitis.</title>
        <authorList>
            <person name="Wanecka A."/>
            <person name="Marynowska M."/>
            <person name="Wesolowski W."/>
            <person name="Bloch S."/>
            <person name="Nejman-Falenczyk B."/>
            <person name="Neumann J."/>
            <person name="Krol J."/>
            <person name="Florek M."/>
            <person name="Ulanicki K."/>
            <person name="Napierala A."/>
            <person name="Twardon J."/>
            <person name="Wolska B."/>
            <person name="Porebska J."/>
            <person name="Ziubrzycka A."/>
            <person name="Czeretowicz I."/>
            <person name="Benisz M."/>
        </authorList>
    </citation>
    <scope>NUCLEOTIDE SEQUENCE</scope>
</reference>
<protein>
    <submittedName>
        <fullName evidence="2">Uncharacterized protein</fullName>
    </submittedName>
</protein>
<evidence type="ECO:0000313" key="2">
    <source>
        <dbReference type="EMBL" id="WVX90705.1"/>
    </source>
</evidence>
<keyword evidence="1" id="KW-0472">Membrane</keyword>
<dbReference type="EMBL" id="OR885926">
    <property type="protein sequence ID" value="WVX90705.1"/>
    <property type="molecule type" value="Genomic_DNA"/>
</dbReference>
<keyword evidence="1" id="KW-1133">Transmembrane helix</keyword>
<name>A0AAU6MXB0_9CAUD</name>
<organism evidence="2">
    <name type="scientific">Staphylococcus phage 184DA</name>
    <dbReference type="NCBI Taxonomy" id="3110532"/>
    <lineage>
        <taxon>Viruses</taxon>
        <taxon>Duplodnaviria</taxon>
        <taxon>Heunggongvirae</taxon>
        <taxon>Uroviricota</taxon>
        <taxon>Caudoviricetes</taxon>
    </lineage>
</organism>
<proteinExistence type="predicted"/>
<evidence type="ECO:0000256" key="1">
    <source>
        <dbReference type="SAM" id="Phobius"/>
    </source>
</evidence>